<feature type="compositionally biased region" description="Basic and acidic residues" evidence="6">
    <location>
        <begin position="286"/>
        <end position="317"/>
    </location>
</feature>
<feature type="compositionally biased region" description="Low complexity" evidence="6">
    <location>
        <begin position="161"/>
        <end position="173"/>
    </location>
</feature>
<name>A0ABM0K525_APLCA</name>
<feature type="compositionally biased region" description="Low complexity" evidence="6">
    <location>
        <begin position="31"/>
        <end position="45"/>
    </location>
</feature>
<reference evidence="9" key="1">
    <citation type="submission" date="2025-08" db="UniProtKB">
        <authorList>
            <consortium name="RefSeq"/>
        </authorList>
    </citation>
    <scope>IDENTIFICATION</scope>
</reference>
<dbReference type="InterPro" id="IPR046347">
    <property type="entry name" value="bZIP_sf"/>
</dbReference>
<feature type="region of interest" description="Disordered" evidence="6">
    <location>
        <begin position="520"/>
        <end position="576"/>
    </location>
</feature>
<accession>A0ABM0K525</accession>
<keyword evidence="4" id="KW-0539">Nucleus</keyword>
<keyword evidence="1" id="KW-0805">Transcription regulation</keyword>
<evidence type="ECO:0000256" key="4">
    <source>
        <dbReference type="ARBA" id="ARBA00023242"/>
    </source>
</evidence>
<keyword evidence="5" id="KW-0175">Coiled coil</keyword>
<evidence type="ECO:0000313" key="8">
    <source>
        <dbReference type="Proteomes" id="UP000694888"/>
    </source>
</evidence>
<keyword evidence="3" id="KW-0804">Transcription</keyword>
<keyword evidence="2" id="KW-0238">DNA-binding</keyword>
<dbReference type="Gene3D" id="1.20.5.170">
    <property type="match status" value="2"/>
</dbReference>
<feature type="compositionally biased region" description="Basic and acidic residues" evidence="6">
    <location>
        <begin position="549"/>
        <end position="576"/>
    </location>
</feature>
<protein>
    <submittedName>
        <fullName evidence="9">Bromodomain-containing protein 4A</fullName>
    </submittedName>
</protein>
<dbReference type="PANTHER" id="PTHR15284:SF0">
    <property type="entry name" value="GH23983P"/>
    <property type="match status" value="1"/>
</dbReference>
<evidence type="ECO:0000256" key="3">
    <source>
        <dbReference type="ARBA" id="ARBA00023163"/>
    </source>
</evidence>
<feature type="compositionally biased region" description="Basic and acidic residues" evidence="6">
    <location>
        <begin position="81"/>
        <end position="112"/>
    </location>
</feature>
<dbReference type="InterPro" id="IPR047229">
    <property type="entry name" value="NFIL3-like"/>
</dbReference>
<gene>
    <name evidence="9" type="primary">LOC101861394</name>
</gene>
<dbReference type="SUPFAM" id="SSF57959">
    <property type="entry name" value="Leucine zipper domain"/>
    <property type="match status" value="2"/>
</dbReference>
<evidence type="ECO:0000259" key="7">
    <source>
        <dbReference type="PROSITE" id="PS50217"/>
    </source>
</evidence>
<evidence type="ECO:0000256" key="1">
    <source>
        <dbReference type="ARBA" id="ARBA00023015"/>
    </source>
</evidence>
<feature type="compositionally biased region" description="Basic residues" evidence="6">
    <location>
        <begin position="350"/>
        <end position="360"/>
    </location>
</feature>
<evidence type="ECO:0000256" key="2">
    <source>
        <dbReference type="ARBA" id="ARBA00023125"/>
    </source>
</evidence>
<feature type="region of interest" description="Disordered" evidence="6">
    <location>
        <begin position="234"/>
        <end position="457"/>
    </location>
</feature>
<keyword evidence="8" id="KW-1185">Reference proteome</keyword>
<feature type="domain" description="BZIP" evidence="7">
    <location>
        <begin position="557"/>
        <end position="620"/>
    </location>
</feature>
<proteinExistence type="predicted"/>
<organism evidence="8 9">
    <name type="scientific">Aplysia californica</name>
    <name type="common">California sea hare</name>
    <dbReference type="NCBI Taxonomy" id="6500"/>
    <lineage>
        <taxon>Eukaryota</taxon>
        <taxon>Metazoa</taxon>
        <taxon>Spiralia</taxon>
        <taxon>Lophotrochozoa</taxon>
        <taxon>Mollusca</taxon>
        <taxon>Gastropoda</taxon>
        <taxon>Heterobranchia</taxon>
        <taxon>Euthyneura</taxon>
        <taxon>Tectipleura</taxon>
        <taxon>Aplysiida</taxon>
        <taxon>Aplysioidea</taxon>
        <taxon>Aplysiidae</taxon>
        <taxon>Aplysia</taxon>
    </lineage>
</organism>
<feature type="compositionally biased region" description="Basic residues" evidence="6">
    <location>
        <begin position="268"/>
        <end position="277"/>
    </location>
</feature>
<feature type="region of interest" description="Disordered" evidence="6">
    <location>
        <begin position="22"/>
        <end position="112"/>
    </location>
</feature>
<dbReference type="PANTHER" id="PTHR15284">
    <property type="entry name" value="NUCLEAR FACTOR INTERLEUKIN-3-REGULATED PROTEIN"/>
    <property type="match status" value="1"/>
</dbReference>
<feature type="compositionally biased region" description="Pro residues" evidence="6">
    <location>
        <begin position="332"/>
        <end position="344"/>
    </location>
</feature>
<dbReference type="CDD" id="cd14694">
    <property type="entry name" value="bZIP_NFIL3"/>
    <property type="match status" value="1"/>
</dbReference>
<feature type="coiled-coil region" evidence="5">
    <location>
        <begin position="589"/>
        <end position="623"/>
    </location>
</feature>
<dbReference type="SMART" id="SM00338">
    <property type="entry name" value="BRLZ"/>
    <property type="match status" value="2"/>
</dbReference>
<dbReference type="PROSITE" id="PS50217">
    <property type="entry name" value="BZIP"/>
    <property type="match status" value="2"/>
</dbReference>
<feature type="domain" description="BZIP" evidence="7">
    <location>
        <begin position="89"/>
        <end position="143"/>
    </location>
</feature>
<dbReference type="RefSeq" id="XP_005108942.2">
    <property type="nucleotide sequence ID" value="XM_005108885.2"/>
</dbReference>
<dbReference type="InterPro" id="IPR004827">
    <property type="entry name" value="bZIP"/>
</dbReference>
<dbReference type="Pfam" id="PF07716">
    <property type="entry name" value="bZIP_2"/>
    <property type="match status" value="2"/>
</dbReference>
<evidence type="ECO:0000256" key="6">
    <source>
        <dbReference type="SAM" id="MobiDB-lite"/>
    </source>
</evidence>
<feature type="region of interest" description="Disordered" evidence="6">
    <location>
        <begin position="151"/>
        <end position="198"/>
    </location>
</feature>
<feature type="compositionally biased region" description="Basic and acidic residues" evidence="6">
    <location>
        <begin position="430"/>
        <end position="439"/>
    </location>
</feature>
<dbReference type="Proteomes" id="UP000694888">
    <property type="component" value="Unplaced"/>
</dbReference>
<evidence type="ECO:0000256" key="5">
    <source>
        <dbReference type="SAM" id="Coils"/>
    </source>
</evidence>
<evidence type="ECO:0000313" key="9">
    <source>
        <dbReference type="RefSeq" id="XP_005108942.2"/>
    </source>
</evidence>
<sequence length="634" mass="71903">MSPEPMSPIAMSHALQQQQRFLQNEIEQHRQQLQQQQQQQQQEHLQYGDSNMENSMEKDQNSDSDSSGQQGGSEFSRRHRDLLPDDHKDGMYWERRRKNNESARKSREKRRVHDMALEGRICSLEDDNTKLRRELLALKKKFNLPESQPVIVEEESEEKASPPSRRVNVSPPRTKNQGQSAMLHSPVRGMSSKPSGPSHMAYNSPPPLLAVAGAMPMGVAMYPDSSPGLPYFMSESSRAGQEGVKSVMPSGLSHHRHQLPSRPQQQQQHHHHHHHQLPHPPLPVDVLKHEPMEEGEVRTRERSNSSVERRPSLHLDLPDTPMLRRGSVGSFPPYPHPSLSPHPVPSTQVSHHHHHHHHATPHTYPNPHLNPASGSSNPSHFFPRSYESYAPPPRPVRSPVSSHSSDDNYDEPLQLTVRRDSAVSNQSNQQHDDSSRESEPGCVMGGDNKPASVSPPASAFPLKLRHKLPSHELAYPKEMFPSMAATAAVSAAQPSFPTHPFMNGLAHLSDMALSQTNPLSLVKSENPPAPSHYGRQRKESSSRSALRRNSNETKYMDPKYLERRRRNNEAARKCRENRKALTKLREAKSDYLESENSKLRDELTSLQEEMKQLRELIEKKRLEQGIKEEPHAES</sequence>
<dbReference type="InterPro" id="IPR047106">
    <property type="entry name" value="NFIL3-like_bZIP"/>
</dbReference>
<dbReference type="GeneID" id="101861394"/>
<dbReference type="PROSITE" id="PS00036">
    <property type="entry name" value="BZIP_BASIC"/>
    <property type="match status" value="1"/>
</dbReference>